<sequence>MLGPSPGPSPGSSHSMMGPSPGPPSSGHSQPGPSGYGQDNMHALHKPMESLHEKSLSEESRFSQMKGLSMRQSGHGGMGPPPSPLDQHSQGYHSPLGGSDHSSPVPSNGPPSGPLMPPSSSSSSSTGPISTSTPLEGPGGDQHTLGSNNRSAPPGSSGSGSSLGSSLGAGLESGCLTGPVGPGGPTPFNQNQLHQLRAQIMAYKMLARGQPLPDHLQMAVQGKRPMPGMQQQPMPNLGPGAGGGPAGPVPGPGPMGAGYGRAHGEYTEK</sequence>
<keyword evidence="2" id="KW-0539">Nucleus</keyword>
<feature type="compositionally biased region" description="Low complexity" evidence="3">
    <location>
        <begin position="146"/>
        <end position="179"/>
    </location>
</feature>
<name>A0A3P8VIT7_CYNSE</name>
<reference evidence="5" key="2">
    <citation type="submission" date="2025-08" db="UniProtKB">
        <authorList>
            <consortium name="Ensembl"/>
        </authorList>
    </citation>
    <scope>IDENTIFICATION</scope>
</reference>
<dbReference type="Proteomes" id="UP000265120">
    <property type="component" value="Chromosome 9"/>
</dbReference>
<dbReference type="SMART" id="SM00951">
    <property type="entry name" value="QLQ"/>
    <property type="match status" value="1"/>
</dbReference>
<reference evidence="5 6" key="1">
    <citation type="journal article" date="2014" name="Nat. Genet.">
        <title>Whole-genome sequence of a flatfish provides insights into ZW sex chromosome evolution and adaptation to a benthic lifestyle.</title>
        <authorList>
            <person name="Chen S."/>
            <person name="Zhang G."/>
            <person name="Shao C."/>
            <person name="Huang Q."/>
            <person name="Liu G."/>
            <person name="Zhang P."/>
            <person name="Song W."/>
            <person name="An N."/>
            <person name="Chalopin D."/>
            <person name="Volff J.N."/>
            <person name="Hong Y."/>
            <person name="Li Q."/>
            <person name="Sha Z."/>
            <person name="Zhou H."/>
            <person name="Xie M."/>
            <person name="Yu Q."/>
            <person name="Liu Y."/>
            <person name="Xiang H."/>
            <person name="Wang N."/>
            <person name="Wu K."/>
            <person name="Yang C."/>
            <person name="Zhou Q."/>
            <person name="Liao X."/>
            <person name="Yang L."/>
            <person name="Hu Q."/>
            <person name="Zhang J."/>
            <person name="Meng L."/>
            <person name="Jin L."/>
            <person name="Tian Y."/>
            <person name="Lian J."/>
            <person name="Yang J."/>
            <person name="Miao G."/>
            <person name="Liu S."/>
            <person name="Liang Z."/>
            <person name="Yan F."/>
            <person name="Li Y."/>
            <person name="Sun B."/>
            <person name="Zhang H."/>
            <person name="Zhang J."/>
            <person name="Zhu Y."/>
            <person name="Du M."/>
            <person name="Zhao Y."/>
            <person name="Schartl M."/>
            <person name="Tang Q."/>
            <person name="Wang J."/>
        </authorList>
    </citation>
    <scope>NUCLEOTIDE SEQUENCE</scope>
</reference>
<dbReference type="STRING" id="244447.ENSCSEP00000015188"/>
<dbReference type="PROSITE" id="PS51666">
    <property type="entry name" value="QLQ"/>
    <property type="match status" value="1"/>
</dbReference>
<reference evidence="5" key="3">
    <citation type="submission" date="2025-09" db="UniProtKB">
        <authorList>
            <consortium name="Ensembl"/>
        </authorList>
    </citation>
    <scope>IDENTIFICATION</scope>
</reference>
<proteinExistence type="predicted"/>
<evidence type="ECO:0000256" key="1">
    <source>
        <dbReference type="ARBA" id="ARBA00004123"/>
    </source>
</evidence>
<dbReference type="InterPro" id="IPR014978">
    <property type="entry name" value="Gln-Leu-Gln_QLQ"/>
</dbReference>
<feature type="compositionally biased region" description="Basic and acidic residues" evidence="3">
    <location>
        <begin position="46"/>
        <end position="61"/>
    </location>
</feature>
<dbReference type="AlphaFoldDB" id="A0A3P8VIT7"/>
<dbReference type="GO" id="GO:0005634">
    <property type="term" value="C:nucleus"/>
    <property type="evidence" value="ECO:0007669"/>
    <property type="project" value="UniProtKB-SubCell"/>
</dbReference>
<evidence type="ECO:0000313" key="5">
    <source>
        <dbReference type="Ensembl" id="ENSCSEP00000015188.1"/>
    </source>
</evidence>
<dbReference type="GeneTree" id="ENSGT00940000156887"/>
<feature type="compositionally biased region" description="Low complexity" evidence="3">
    <location>
        <begin position="118"/>
        <end position="134"/>
    </location>
</feature>
<dbReference type="GO" id="GO:0006355">
    <property type="term" value="P:regulation of DNA-templated transcription"/>
    <property type="evidence" value="ECO:0007669"/>
    <property type="project" value="InterPro"/>
</dbReference>
<evidence type="ECO:0000256" key="2">
    <source>
        <dbReference type="ARBA" id="ARBA00023242"/>
    </source>
</evidence>
<comment type="subcellular location">
    <subcellularLocation>
        <location evidence="1">Nucleus</location>
    </subcellularLocation>
</comment>
<organism evidence="5 6">
    <name type="scientific">Cynoglossus semilaevis</name>
    <name type="common">Tongue sole</name>
    <dbReference type="NCBI Taxonomy" id="244447"/>
    <lineage>
        <taxon>Eukaryota</taxon>
        <taxon>Metazoa</taxon>
        <taxon>Chordata</taxon>
        <taxon>Craniata</taxon>
        <taxon>Vertebrata</taxon>
        <taxon>Euteleostomi</taxon>
        <taxon>Actinopterygii</taxon>
        <taxon>Neopterygii</taxon>
        <taxon>Teleostei</taxon>
        <taxon>Neoteleostei</taxon>
        <taxon>Acanthomorphata</taxon>
        <taxon>Carangaria</taxon>
        <taxon>Pleuronectiformes</taxon>
        <taxon>Pleuronectoidei</taxon>
        <taxon>Cynoglossidae</taxon>
        <taxon>Cynoglossinae</taxon>
        <taxon>Cynoglossus</taxon>
    </lineage>
</organism>
<feature type="compositionally biased region" description="Low complexity" evidence="3">
    <location>
        <begin position="225"/>
        <end position="238"/>
    </location>
</feature>
<protein>
    <recommendedName>
        <fullName evidence="4">QLQ domain-containing protein</fullName>
    </recommendedName>
</protein>
<feature type="domain" description="QLQ" evidence="4">
    <location>
        <begin position="187"/>
        <end position="222"/>
    </location>
</feature>
<feature type="region of interest" description="Disordered" evidence="3">
    <location>
        <begin position="225"/>
        <end position="269"/>
    </location>
</feature>
<feature type="compositionally biased region" description="Pro residues" evidence="3">
    <location>
        <begin position="107"/>
        <end position="117"/>
    </location>
</feature>
<dbReference type="Ensembl" id="ENSCSET00000015373.1">
    <property type="protein sequence ID" value="ENSCSEP00000015188.1"/>
    <property type="gene ID" value="ENSCSEG00000009760.1"/>
</dbReference>
<dbReference type="Pfam" id="PF08880">
    <property type="entry name" value="QLQ"/>
    <property type="match status" value="1"/>
</dbReference>
<dbReference type="OMA" id="CNPVNNA"/>
<accession>A0A3P8VIT7</accession>
<keyword evidence="6" id="KW-1185">Reference proteome</keyword>
<dbReference type="GO" id="GO:0005524">
    <property type="term" value="F:ATP binding"/>
    <property type="evidence" value="ECO:0007669"/>
    <property type="project" value="InterPro"/>
</dbReference>
<feature type="compositionally biased region" description="Low complexity" evidence="3">
    <location>
        <begin position="10"/>
        <end position="33"/>
    </location>
</feature>
<evidence type="ECO:0000313" key="6">
    <source>
        <dbReference type="Proteomes" id="UP000265120"/>
    </source>
</evidence>
<evidence type="ECO:0000259" key="4">
    <source>
        <dbReference type="PROSITE" id="PS51666"/>
    </source>
</evidence>
<evidence type="ECO:0000256" key="3">
    <source>
        <dbReference type="SAM" id="MobiDB-lite"/>
    </source>
</evidence>
<feature type="region of interest" description="Disordered" evidence="3">
    <location>
        <begin position="1"/>
        <end position="186"/>
    </location>
</feature>
<dbReference type="InParanoid" id="A0A3P8VIT7"/>